<name>A0A6F9EEF1_9BACL</name>
<evidence type="ECO:0000313" key="2">
    <source>
        <dbReference type="Proteomes" id="UP000502196"/>
    </source>
</evidence>
<protein>
    <submittedName>
        <fullName evidence="1">Uncharacterized protein</fullName>
    </submittedName>
</protein>
<reference evidence="1 2" key="1">
    <citation type="submission" date="2020-04" db="EMBL/GenBank/DDBJ databases">
        <authorList>
            <person name="Hogendoorn C."/>
        </authorList>
    </citation>
    <scope>NUCLEOTIDE SEQUENCE [LARGE SCALE GENOMIC DNA]</scope>
    <source>
        <strain evidence="1">COOX1</strain>
    </source>
</reference>
<sequence>MESYLTHLSATVIINPEVRQVNDYNSYMARLLAN</sequence>
<evidence type="ECO:0000313" key="1">
    <source>
        <dbReference type="EMBL" id="CAB3395840.1"/>
    </source>
</evidence>
<gene>
    <name evidence="1" type="ORF">COOX1_3111</name>
</gene>
<organism evidence="1 2">
    <name type="scientific">Kyrpidia spormannii</name>
    <dbReference type="NCBI Taxonomy" id="2055160"/>
    <lineage>
        <taxon>Bacteria</taxon>
        <taxon>Bacillati</taxon>
        <taxon>Bacillota</taxon>
        <taxon>Bacilli</taxon>
        <taxon>Bacillales</taxon>
        <taxon>Alicyclobacillaceae</taxon>
        <taxon>Kyrpidia</taxon>
    </lineage>
</organism>
<accession>A0A6F9EEF1</accession>
<dbReference type="Proteomes" id="UP000502196">
    <property type="component" value="Chromosome"/>
</dbReference>
<proteinExistence type="predicted"/>
<dbReference type="EMBL" id="LR792683">
    <property type="protein sequence ID" value="CAB3395840.1"/>
    <property type="molecule type" value="Genomic_DNA"/>
</dbReference>
<dbReference type="AlphaFoldDB" id="A0A6F9EEF1"/>